<organism evidence="2 3">
    <name type="scientific">Dreissena polymorpha</name>
    <name type="common">Zebra mussel</name>
    <name type="synonym">Mytilus polymorpha</name>
    <dbReference type="NCBI Taxonomy" id="45954"/>
    <lineage>
        <taxon>Eukaryota</taxon>
        <taxon>Metazoa</taxon>
        <taxon>Spiralia</taxon>
        <taxon>Lophotrochozoa</taxon>
        <taxon>Mollusca</taxon>
        <taxon>Bivalvia</taxon>
        <taxon>Autobranchia</taxon>
        <taxon>Heteroconchia</taxon>
        <taxon>Euheterodonta</taxon>
        <taxon>Imparidentia</taxon>
        <taxon>Neoheterodontei</taxon>
        <taxon>Myida</taxon>
        <taxon>Dreissenoidea</taxon>
        <taxon>Dreissenidae</taxon>
        <taxon>Dreissena</taxon>
    </lineage>
</organism>
<gene>
    <name evidence="2" type="ORF">DPMN_099925</name>
</gene>
<protein>
    <submittedName>
        <fullName evidence="2">Uncharacterized protein</fullName>
    </submittedName>
</protein>
<evidence type="ECO:0000256" key="1">
    <source>
        <dbReference type="SAM" id="MobiDB-lite"/>
    </source>
</evidence>
<dbReference type="Proteomes" id="UP000828390">
    <property type="component" value="Unassembled WGS sequence"/>
</dbReference>
<dbReference type="Gene3D" id="3.90.70.120">
    <property type="match status" value="1"/>
</dbReference>
<evidence type="ECO:0000313" key="2">
    <source>
        <dbReference type="EMBL" id="KAH3857319.1"/>
    </source>
</evidence>
<reference evidence="2" key="1">
    <citation type="journal article" date="2019" name="bioRxiv">
        <title>The Genome of the Zebra Mussel, Dreissena polymorpha: A Resource for Invasive Species Research.</title>
        <authorList>
            <person name="McCartney M.A."/>
            <person name="Auch B."/>
            <person name="Kono T."/>
            <person name="Mallez S."/>
            <person name="Zhang Y."/>
            <person name="Obille A."/>
            <person name="Becker A."/>
            <person name="Abrahante J.E."/>
            <person name="Garbe J."/>
            <person name="Badalamenti J.P."/>
            <person name="Herman A."/>
            <person name="Mangelson H."/>
            <person name="Liachko I."/>
            <person name="Sullivan S."/>
            <person name="Sone E.D."/>
            <person name="Koren S."/>
            <person name="Silverstein K.A.T."/>
            <person name="Beckman K.B."/>
            <person name="Gohl D.M."/>
        </authorList>
    </citation>
    <scope>NUCLEOTIDE SEQUENCE</scope>
    <source>
        <strain evidence="2">Duluth1</strain>
        <tissue evidence="2">Whole animal</tissue>
    </source>
</reference>
<name>A0A9D4LGF5_DREPO</name>
<comment type="caution">
    <text evidence="2">The sequence shown here is derived from an EMBL/GenBank/DDBJ whole genome shotgun (WGS) entry which is preliminary data.</text>
</comment>
<evidence type="ECO:0000313" key="3">
    <source>
        <dbReference type="Proteomes" id="UP000828390"/>
    </source>
</evidence>
<dbReference type="EMBL" id="JAIWYP010000003">
    <property type="protein sequence ID" value="KAH3857319.1"/>
    <property type="molecule type" value="Genomic_DNA"/>
</dbReference>
<feature type="region of interest" description="Disordered" evidence="1">
    <location>
        <begin position="18"/>
        <end position="73"/>
    </location>
</feature>
<accession>A0A9D4LGF5</accession>
<dbReference type="AlphaFoldDB" id="A0A9D4LGF5"/>
<keyword evidence="3" id="KW-1185">Reference proteome</keyword>
<reference evidence="2" key="2">
    <citation type="submission" date="2020-11" db="EMBL/GenBank/DDBJ databases">
        <authorList>
            <person name="McCartney M.A."/>
            <person name="Auch B."/>
            <person name="Kono T."/>
            <person name="Mallez S."/>
            <person name="Becker A."/>
            <person name="Gohl D.M."/>
            <person name="Silverstein K.A.T."/>
            <person name="Koren S."/>
            <person name="Bechman K.B."/>
            <person name="Herman A."/>
            <person name="Abrahante J.E."/>
            <person name="Garbe J."/>
        </authorList>
    </citation>
    <scope>NUCLEOTIDE SEQUENCE</scope>
    <source>
        <strain evidence="2">Duluth1</strain>
        <tissue evidence="2">Whole animal</tissue>
    </source>
</reference>
<proteinExistence type="predicted"/>
<sequence length="237" mass="26256">MPRKKSWKVSQASEDVLQRQAHVDHSDSQLIVADSEGVSHRSDGGLAHPHKPSDAQGVSLKSDSGLARPHKPSDAFDVLSVSEMCLNSSIDLKMNLSDQRNKEIKTGFITEEENENCIPEVPHPSINTVTQTGVEFLTGLDCSESYLINGDMDSYGARKKNYMHNRNVLETFKKQTVIFGSFHQADHNFSVESRGNQCTANALCSLIYANIAQLSSKQNLDDVLIDGDCLYRTEREG</sequence>